<keyword evidence="10" id="KW-0449">Lipoprotein</keyword>
<evidence type="ECO:0000256" key="11">
    <source>
        <dbReference type="ARBA" id="ARBA00039440"/>
    </source>
</evidence>
<feature type="compositionally biased region" description="Basic residues" evidence="12">
    <location>
        <begin position="131"/>
        <end position="141"/>
    </location>
</feature>
<evidence type="ECO:0000313" key="13">
    <source>
        <dbReference type="Ensembl" id="ENSSRHP00000104779.1"/>
    </source>
</evidence>
<keyword evidence="7" id="KW-0472">Membrane</keyword>
<protein>
    <recommendedName>
        <fullName evidence="11">Myristoylated alanine-rich C-kinase substrate</fullName>
    </recommendedName>
</protein>
<dbReference type="AlphaFoldDB" id="A0A673NPQ3"/>
<dbReference type="Pfam" id="PF02063">
    <property type="entry name" value="MARCKS"/>
    <property type="match status" value="1"/>
</dbReference>
<evidence type="ECO:0000256" key="1">
    <source>
        <dbReference type="ARBA" id="ARBA00004245"/>
    </source>
</evidence>
<organism evidence="13 14">
    <name type="scientific">Sinocyclocheilus rhinocerous</name>
    <dbReference type="NCBI Taxonomy" id="307959"/>
    <lineage>
        <taxon>Eukaryota</taxon>
        <taxon>Metazoa</taxon>
        <taxon>Chordata</taxon>
        <taxon>Craniata</taxon>
        <taxon>Vertebrata</taxon>
        <taxon>Euteleostomi</taxon>
        <taxon>Actinopterygii</taxon>
        <taxon>Neopterygii</taxon>
        <taxon>Teleostei</taxon>
        <taxon>Ostariophysi</taxon>
        <taxon>Cypriniformes</taxon>
        <taxon>Cyprinidae</taxon>
        <taxon>Cyprininae</taxon>
        <taxon>Sinocyclocheilus</taxon>
    </lineage>
</organism>
<dbReference type="GO" id="GO:0005516">
    <property type="term" value="F:calmodulin binding"/>
    <property type="evidence" value="ECO:0007669"/>
    <property type="project" value="UniProtKB-KW"/>
</dbReference>
<dbReference type="InterPro" id="IPR002101">
    <property type="entry name" value="MARCKS"/>
</dbReference>
<dbReference type="GO" id="GO:0005886">
    <property type="term" value="C:plasma membrane"/>
    <property type="evidence" value="ECO:0007669"/>
    <property type="project" value="TreeGrafter"/>
</dbReference>
<evidence type="ECO:0000256" key="12">
    <source>
        <dbReference type="SAM" id="MobiDB-lite"/>
    </source>
</evidence>
<feature type="compositionally biased region" description="Polar residues" evidence="12">
    <location>
        <begin position="46"/>
        <end position="61"/>
    </location>
</feature>
<keyword evidence="8" id="KW-0009">Actin-binding</keyword>
<feature type="compositionally biased region" description="Basic and acidic residues" evidence="12">
    <location>
        <begin position="168"/>
        <end position="227"/>
    </location>
</feature>
<feature type="compositionally biased region" description="Basic and acidic residues" evidence="12">
    <location>
        <begin position="31"/>
        <end position="42"/>
    </location>
</feature>
<dbReference type="GO" id="GO:0005737">
    <property type="term" value="C:cytoplasm"/>
    <property type="evidence" value="ECO:0007669"/>
    <property type="project" value="TreeGrafter"/>
</dbReference>
<keyword evidence="5" id="KW-0519">Myristate</keyword>
<dbReference type="GO" id="GO:0007417">
    <property type="term" value="P:central nervous system development"/>
    <property type="evidence" value="ECO:0007669"/>
    <property type="project" value="TreeGrafter"/>
</dbReference>
<gene>
    <name evidence="13" type="primary">marcksb</name>
</gene>
<evidence type="ECO:0000256" key="4">
    <source>
        <dbReference type="ARBA" id="ARBA00022490"/>
    </source>
</evidence>
<comment type="similarity">
    <text evidence="3">Belongs to the MARCKS family.</text>
</comment>
<feature type="compositionally biased region" description="Polar residues" evidence="12">
    <location>
        <begin position="119"/>
        <end position="128"/>
    </location>
</feature>
<evidence type="ECO:0000256" key="10">
    <source>
        <dbReference type="ARBA" id="ARBA00023288"/>
    </source>
</evidence>
<dbReference type="PRINTS" id="PR00963">
    <property type="entry name" value="MARCKS"/>
</dbReference>
<proteinExistence type="inferred from homology"/>
<dbReference type="PANTHER" id="PTHR14353">
    <property type="entry name" value="MYRISTOYLATED ALANINE-RICH C-KINASE SUBSTRATE MARCKS"/>
    <property type="match status" value="1"/>
</dbReference>
<name>A0A673NPQ3_9TELE</name>
<dbReference type="Proteomes" id="UP000472270">
    <property type="component" value="Unassembled WGS sequence"/>
</dbReference>
<dbReference type="GO" id="GO:0051015">
    <property type="term" value="F:actin filament binding"/>
    <property type="evidence" value="ECO:0007669"/>
    <property type="project" value="TreeGrafter"/>
</dbReference>
<dbReference type="GO" id="GO:0007015">
    <property type="term" value="P:actin filament organization"/>
    <property type="evidence" value="ECO:0007669"/>
    <property type="project" value="TreeGrafter"/>
</dbReference>
<dbReference type="PANTHER" id="PTHR14353:SF9">
    <property type="entry name" value="MYRISTOYLATED ALANINE-RICH C-KINASE SUBSTRATE"/>
    <property type="match status" value="1"/>
</dbReference>
<feature type="compositionally biased region" description="Basic and acidic residues" evidence="12">
    <location>
        <begin position="75"/>
        <end position="98"/>
    </location>
</feature>
<reference evidence="13" key="1">
    <citation type="submission" date="2025-08" db="UniProtKB">
        <authorList>
            <consortium name="Ensembl"/>
        </authorList>
    </citation>
    <scope>IDENTIFICATION</scope>
</reference>
<accession>A0A673NPQ3</accession>
<keyword evidence="9" id="KW-0206">Cytoskeleton</keyword>
<comment type="subcellular location">
    <subcellularLocation>
        <location evidence="1">Cytoplasm</location>
        <location evidence="1">Cytoskeleton</location>
    </subcellularLocation>
    <subcellularLocation>
        <location evidence="2">Membrane</location>
        <topology evidence="2">Lipid-anchor</topology>
    </subcellularLocation>
</comment>
<evidence type="ECO:0000256" key="5">
    <source>
        <dbReference type="ARBA" id="ARBA00022707"/>
    </source>
</evidence>
<evidence type="ECO:0000256" key="3">
    <source>
        <dbReference type="ARBA" id="ARBA00006456"/>
    </source>
</evidence>
<feature type="region of interest" description="Disordered" evidence="12">
    <location>
        <begin position="27"/>
        <end position="248"/>
    </location>
</feature>
<sequence length="248" mass="25887">MREKLALFVHSFDLRFFVACESMGAQISKNGAKDETVAEKPAEAANKSNGQENGHAKTNGNAEAATEDVQANGKHSADGEVKAEEGKAEEGGAEKAAPEGEAESSAVANGEDTAKTDENGSASVSSEPAKTKKRFSFKKPFKLSGFSFKKSSKKDAEGGEAAAAVENGEQKKDAEPESEEAKPEASSEENKTEAPADEPKAEEPAENKEEKPSSELAEEKPAEEKQAEAAPQEPAAAESSDAPAAATE</sequence>
<keyword evidence="4" id="KW-0963">Cytoplasm</keyword>
<evidence type="ECO:0000256" key="8">
    <source>
        <dbReference type="ARBA" id="ARBA00023203"/>
    </source>
</evidence>
<evidence type="ECO:0000256" key="9">
    <source>
        <dbReference type="ARBA" id="ARBA00023212"/>
    </source>
</evidence>
<evidence type="ECO:0000256" key="7">
    <source>
        <dbReference type="ARBA" id="ARBA00023136"/>
    </source>
</evidence>
<reference evidence="13" key="2">
    <citation type="submission" date="2025-09" db="UniProtKB">
        <authorList>
            <consortium name="Ensembl"/>
        </authorList>
    </citation>
    <scope>IDENTIFICATION</scope>
</reference>
<keyword evidence="6" id="KW-0112">Calmodulin-binding</keyword>
<feature type="compositionally biased region" description="Low complexity" evidence="12">
    <location>
        <begin position="228"/>
        <end position="248"/>
    </location>
</feature>
<evidence type="ECO:0000256" key="6">
    <source>
        <dbReference type="ARBA" id="ARBA00022860"/>
    </source>
</evidence>
<evidence type="ECO:0000256" key="2">
    <source>
        <dbReference type="ARBA" id="ARBA00004635"/>
    </source>
</evidence>
<evidence type="ECO:0000313" key="14">
    <source>
        <dbReference type="Proteomes" id="UP000472270"/>
    </source>
</evidence>
<dbReference type="Ensembl" id="ENSSRHT00000107600.1">
    <property type="protein sequence ID" value="ENSSRHP00000104779.1"/>
    <property type="gene ID" value="ENSSRHG00000051207.1"/>
</dbReference>
<dbReference type="GO" id="GO:0032432">
    <property type="term" value="C:actin filament bundle"/>
    <property type="evidence" value="ECO:0007669"/>
    <property type="project" value="TreeGrafter"/>
</dbReference>
<keyword evidence="14" id="KW-1185">Reference proteome</keyword>